<dbReference type="EMBL" id="CAJNOJ010000028">
    <property type="protein sequence ID" value="CAF0879200.1"/>
    <property type="molecule type" value="Genomic_DNA"/>
</dbReference>
<comment type="caution">
    <text evidence="2">The sequence shown here is derived from an EMBL/GenBank/DDBJ whole genome shotgun (WGS) entry which is preliminary data.</text>
</comment>
<evidence type="ECO:0000313" key="4">
    <source>
        <dbReference type="Proteomes" id="UP000663828"/>
    </source>
</evidence>
<feature type="region of interest" description="Disordered" evidence="1">
    <location>
        <begin position="455"/>
        <end position="476"/>
    </location>
</feature>
<gene>
    <name evidence="2" type="ORF">EDS130_LOCUS8700</name>
    <name evidence="3" type="ORF">XAT740_LOCUS9665</name>
</gene>
<evidence type="ECO:0000313" key="5">
    <source>
        <dbReference type="Proteomes" id="UP000663852"/>
    </source>
</evidence>
<sequence length="505" mass="57042">MSTTSSSTFKSKKKVVCYIPTSNQFENIKPIEVKCFPDEKETPVVETDRENVDGTARMVTVVSQRKRPMSVPSKRSNPTAITDATMTKPIRHLAVLPSSKERSVQAFPKHGTNLSDTFTLYDGPTTTPAFGRSLNDTMTMNYQYQMSDLNVELPVDSELNNDETYLCNNTTVSSVCELLDQAKLQQKPHSLIGRYQLPQVDNTTKSSPAVHVATVHYGESQPSEPANKQHLIQQFYSQLENLKATFNTESSESLRQLTTNTLTFDNGQVRQTSATKHLKEKPPVARVSSATVKQADKKPVAPKKPKLTKNPSTRVQSAPIRMTTRPKTEMKRNTVTSCKQHRSEKVPNPPKKSVQTKEKQTRRVGSAPPNRIDIRGPEVTLLPQDEEECRHMYEKLQRLQPSGVCVDLNTLRRALYAPMGTTTFSANSNPDQISAFKYCRQRSDDIPESWAKADDKRVSKQSSKDQMNLHNPNLFLSSDNPNIDRIMDQMKKHAEINYSYYTRTK</sequence>
<dbReference type="AlphaFoldDB" id="A0A813Y3D7"/>
<evidence type="ECO:0000313" key="2">
    <source>
        <dbReference type="EMBL" id="CAF0879200.1"/>
    </source>
</evidence>
<evidence type="ECO:0000313" key="3">
    <source>
        <dbReference type="EMBL" id="CAF0932623.1"/>
    </source>
</evidence>
<organism evidence="2 5">
    <name type="scientific">Adineta ricciae</name>
    <name type="common">Rotifer</name>
    <dbReference type="NCBI Taxonomy" id="249248"/>
    <lineage>
        <taxon>Eukaryota</taxon>
        <taxon>Metazoa</taxon>
        <taxon>Spiralia</taxon>
        <taxon>Gnathifera</taxon>
        <taxon>Rotifera</taxon>
        <taxon>Eurotatoria</taxon>
        <taxon>Bdelloidea</taxon>
        <taxon>Adinetida</taxon>
        <taxon>Adinetidae</taxon>
        <taxon>Adineta</taxon>
    </lineage>
</organism>
<dbReference type="Proteomes" id="UP000663852">
    <property type="component" value="Unassembled WGS sequence"/>
</dbReference>
<dbReference type="OrthoDB" id="10012203at2759"/>
<dbReference type="Proteomes" id="UP000663828">
    <property type="component" value="Unassembled WGS sequence"/>
</dbReference>
<evidence type="ECO:0000256" key="1">
    <source>
        <dbReference type="SAM" id="MobiDB-lite"/>
    </source>
</evidence>
<reference evidence="2" key="1">
    <citation type="submission" date="2021-02" db="EMBL/GenBank/DDBJ databases">
        <authorList>
            <person name="Nowell W R."/>
        </authorList>
    </citation>
    <scope>NUCLEOTIDE SEQUENCE</scope>
</reference>
<keyword evidence="4" id="KW-1185">Reference proteome</keyword>
<accession>A0A813Y3D7</accession>
<feature type="compositionally biased region" description="Polar residues" evidence="1">
    <location>
        <begin position="460"/>
        <end position="476"/>
    </location>
</feature>
<proteinExistence type="predicted"/>
<feature type="region of interest" description="Disordered" evidence="1">
    <location>
        <begin position="273"/>
        <end position="375"/>
    </location>
</feature>
<name>A0A813Y3D7_ADIRI</name>
<dbReference type="EMBL" id="CAJNOR010000502">
    <property type="protein sequence ID" value="CAF0932623.1"/>
    <property type="molecule type" value="Genomic_DNA"/>
</dbReference>
<protein>
    <submittedName>
        <fullName evidence="2">Uncharacterized protein</fullName>
    </submittedName>
</protein>